<protein>
    <submittedName>
        <fullName evidence="1">Uncharacterized protein</fullName>
    </submittedName>
</protein>
<evidence type="ECO:0000313" key="2">
    <source>
        <dbReference type="Proteomes" id="UP000663722"/>
    </source>
</evidence>
<keyword evidence="2" id="KW-1185">Reference proteome</keyword>
<dbReference type="AlphaFoldDB" id="A0A975GMV0"/>
<gene>
    <name evidence="1" type="ORF">dnm_031300</name>
</gene>
<accession>A0A975GMV0</accession>
<dbReference type="KEGG" id="dmm:dnm_031300"/>
<proteinExistence type="predicted"/>
<organism evidence="1 2">
    <name type="scientific">Desulfonema magnum</name>
    <dbReference type="NCBI Taxonomy" id="45655"/>
    <lineage>
        <taxon>Bacteria</taxon>
        <taxon>Pseudomonadati</taxon>
        <taxon>Thermodesulfobacteriota</taxon>
        <taxon>Desulfobacteria</taxon>
        <taxon>Desulfobacterales</taxon>
        <taxon>Desulfococcaceae</taxon>
        <taxon>Desulfonema</taxon>
    </lineage>
</organism>
<evidence type="ECO:0000313" key="1">
    <source>
        <dbReference type="EMBL" id="QTA87102.1"/>
    </source>
</evidence>
<dbReference type="RefSeq" id="WP_207682445.1">
    <property type="nucleotide sequence ID" value="NZ_CP061800.1"/>
</dbReference>
<dbReference type="EMBL" id="CP061800">
    <property type="protein sequence ID" value="QTA87102.1"/>
    <property type="molecule type" value="Genomic_DNA"/>
</dbReference>
<name>A0A975GMV0_9BACT</name>
<dbReference type="Proteomes" id="UP000663722">
    <property type="component" value="Chromosome"/>
</dbReference>
<sequence>MAEVEECIKQALEIIENFIKETTSKKPSQEEIASALKRYFVLKEIGEHIRLEREDPGSQT</sequence>
<reference evidence="1" key="1">
    <citation type="journal article" date="2021" name="Microb. Physiol.">
        <title>Proteogenomic Insights into the Physiology of Marine, Sulfate-Reducing, Filamentous Desulfonema limicola and Desulfonema magnum.</title>
        <authorList>
            <person name="Schnaars V."/>
            <person name="Wohlbrand L."/>
            <person name="Scheve S."/>
            <person name="Hinrichs C."/>
            <person name="Reinhardt R."/>
            <person name="Rabus R."/>
        </authorList>
    </citation>
    <scope>NUCLEOTIDE SEQUENCE</scope>
    <source>
        <strain evidence="1">4be13</strain>
    </source>
</reference>